<comment type="caution">
    <text evidence="3">The sequence shown here is derived from an EMBL/GenBank/DDBJ whole genome shotgun (WGS) entry which is preliminary data.</text>
</comment>
<reference evidence="3" key="1">
    <citation type="journal article" date="2014" name="Front. Microbiol.">
        <title>High frequency of phylogenetically diverse reductive dehalogenase-homologous genes in deep subseafloor sedimentary metagenomes.</title>
        <authorList>
            <person name="Kawai M."/>
            <person name="Futagami T."/>
            <person name="Toyoda A."/>
            <person name="Takaki Y."/>
            <person name="Nishi S."/>
            <person name="Hori S."/>
            <person name="Arai W."/>
            <person name="Tsubouchi T."/>
            <person name="Morono Y."/>
            <person name="Uchiyama I."/>
            <person name="Ito T."/>
            <person name="Fujiyama A."/>
            <person name="Inagaki F."/>
            <person name="Takami H."/>
        </authorList>
    </citation>
    <scope>NUCLEOTIDE SEQUENCE</scope>
    <source>
        <strain evidence="3">Expedition CK06-06</strain>
    </source>
</reference>
<dbReference type="Pfam" id="PF00583">
    <property type="entry name" value="Acetyltransf_1"/>
    <property type="match status" value="1"/>
</dbReference>
<dbReference type="AlphaFoldDB" id="X0US13"/>
<dbReference type="CDD" id="cd04301">
    <property type="entry name" value="NAT_SF"/>
    <property type="match status" value="1"/>
</dbReference>
<keyword evidence="1" id="KW-0808">Transferase</keyword>
<feature type="domain" description="N-acetyltransferase" evidence="2">
    <location>
        <begin position="2"/>
        <end position="157"/>
    </location>
</feature>
<dbReference type="InterPro" id="IPR050769">
    <property type="entry name" value="NAT_camello-type"/>
</dbReference>
<dbReference type="InterPro" id="IPR016181">
    <property type="entry name" value="Acyl_CoA_acyltransferase"/>
</dbReference>
<protein>
    <recommendedName>
        <fullName evidence="2">N-acetyltransferase domain-containing protein</fullName>
    </recommendedName>
</protein>
<name>X0US13_9ZZZZ</name>
<dbReference type="Gene3D" id="3.40.630.30">
    <property type="match status" value="1"/>
</dbReference>
<dbReference type="SUPFAM" id="SSF55729">
    <property type="entry name" value="Acyl-CoA N-acyltransferases (Nat)"/>
    <property type="match status" value="1"/>
</dbReference>
<dbReference type="GO" id="GO:0008080">
    <property type="term" value="F:N-acetyltransferase activity"/>
    <property type="evidence" value="ECO:0007669"/>
    <property type="project" value="InterPro"/>
</dbReference>
<sequence length="170" mass="19982">MIIIRNAKIEDIEGIAKVLKESYNVDDIEEAKQVFREELKKGHYYIVAEQIKTILGIVTWTIHDLPKHQLAELNRIAVLPEFRGKGVSKLLFNGLIKKCNEYYKEHGFRLRKLYLLTHESNTRAHGFYEKIGFKHETTLDNHYYEGEDEYVYSIFFDEEGNIISNPSNKN</sequence>
<dbReference type="PROSITE" id="PS51186">
    <property type="entry name" value="GNAT"/>
    <property type="match status" value="1"/>
</dbReference>
<evidence type="ECO:0000259" key="2">
    <source>
        <dbReference type="PROSITE" id="PS51186"/>
    </source>
</evidence>
<proteinExistence type="predicted"/>
<accession>X0US13</accession>
<organism evidence="3">
    <name type="scientific">marine sediment metagenome</name>
    <dbReference type="NCBI Taxonomy" id="412755"/>
    <lineage>
        <taxon>unclassified sequences</taxon>
        <taxon>metagenomes</taxon>
        <taxon>ecological metagenomes</taxon>
    </lineage>
</organism>
<evidence type="ECO:0000256" key="1">
    <source>
        <dbReference type="ARBA" id="ARBA00022679"/>
    </source>
</evidence>
<evidence type="ECO:0000313" key="3">
    <source>
        <dbReference type="EMBL" id="GAG08480.1"/>
    </source>
</evidence>
<dbReference type="EMBL" id="BARS01027135">
    <property type="protein sequence ID" value="GAG08480.1"/>
    <property type="molecule type" value="Genomic_DNA"/>
</dbReference>
<gene>
    <name evidence="3" type="ORF">S01H1_42654</name>
</gene>
<dbReference type="InterPro" id="IPR000182">
    <property type="entry name" value="GNAT_dom"/>
</dbReference>
<dbReference type="PANTHER" id="PTHR13947:SF37">
    <property type="entry name" value="LD18367P"/>
    <property type="match status" value="1"/>
</dbReference>
<dbReference type="PANTHER" id="PTHR13947">
    <property type="entry name" value="GNAT FAMILY N-ACETYLTRANSFERASE"/>
    <property type="match status" value="1"/>
</dbReference>